<protein>
    <recommendedName>
        <fullName evidence="2">DhaK domain-containing protein</fullName>
    </recommendedName>
</protein>
<dbReference type="GO" id="GO:0005829">
    <property type="term" value="C:cytosol"/>
    <property type="evidence" value="ECO:0007669"/>
    <property type="project" value="TreeGrafter"/>
</dbReference>
<evidence type="ECO:0000256" key="1">
    <source>
        <dbReference type="SAM" id="MobiDB-lite"/>
    </source>
</evidence>
<gene>
    <name evidence="3" type="ORF">EVOR1521_LOCUS20573</name>
</gene>
<dbReference type="InterPro" id="IPR004006">
    <property type="entry name" value="DhaK_dom"/>
</dbReference>
<dbReference type="AlphaFoldDB" id="A0AA36IYH4"/>
<feature type="compositionally biased region" description="Polar residues" evidence="1">
    <location>
        <begin position="157"/>
        <end position="175"/>
    </location>
</feature>
<name>A0AA36IYH4_9DINO</name>
<dbReference type="Gene3D" id="3.30.1180.20">
    <property type="entry name" value="Dihydroxyacetone kinase, domain 2"/>
    <property type="match status" value="1"/>
</dbReference>
<feature type="region of interest" description="Disordered" evidence="1">
    <location>
        <begin position="157"/>
        <end position="177"/>
    </location>
</feature>
<evidence type="ECO:0000313" key="3">
    <source>
        <dbReference type="EMBL" id="CAJ1396318.1"/>
    </source>
</evidence>
<dbReference type="Pfam" id="PF02733">
    <property type="entry name" value="Dak1"/>
    <property type="match status" value="1"/>
</dbReference>
<dbReference type="EMBL" id="CAUJNA010003227">
    <property type="protein sequence ID" value="CAJ1396318.1"/>
    <property type="molecule type" value="Genomic_DNA"/>
</dbReference>
<accession>A0AA36IYH4</accession>
<comment type="caution">
    <text evidence="3">The sequence shown here is derived from an EMBL/GenBank/DDBJ whole genome shotgun (WGS) entry which is preliminary data.</text>
</comment>
<keyword evidence="4" id="KW-1185">Reference proteome</keyword>
<dbReference type="GO" id="GO:0019563">
    <property type="term" value="P:glycerol catabolic process"/>
    <property type="evidence" value="ECO:0007669"/>
    <property type="project" value="TreeGrafter"/>
</dbReference>
<proteinExistence type="predicted"/>
<sequence>MEVGLGIHGEPGLRVKATASTSAKEIVETIMSQLAKHVPRKVPLCVMLNNLGSVPQIEMQLIAGQVMNTELGPRIKLLIGPSHLMTALDTNGISISVLPLEDRHRKCGTAQALDKQRDGDTLDGAVRTTTVHFREPEAPTARTTERCETVESLAFFSQASEESPPNSMNGKQSSHVPRMESFTETEVLEPPEGKESFRCPRKVSFAETETPMERQVSSQSYPRMVSFTETEMMEPESMEDDLSFGMSDSEDPEHLELFPSNFSFLCELRAIGAWRQKHNGMLQRSDHTATWANTAAS</sequence>
<dbReference type="InterPro" id="IPR050861">
    <property type="entry name" value="Dihydroxyacetone_Kinase"/>
</dbReference>
<organism evidence="3 4">
    <name type="scientific">Effrenium voratum</name>
    <dbReference type="NCBI Taxonomy" id="2562239"/>
    <lineage>
        <taxon>Eukaryota</taxon>
        <taxon>Sar</taxon>
        <taxon>Alveolata</taxon>
        <taxon>Dinophyceae</taxon>
        <taxon>Suessiales</taxon>
        <taxon>Symbiodiniaceae</taxon>
        <taxon>Effrenium</taxon>
    </lineage>
</organism>
<dbReference type="PANTHER" id="PTHR28629:SF4">
    <property type="entry name" value="TRIOKINASE_FMN CYCLASE"/>
    <property type="match status" value="1"/>
</dbReference>
<reference evidence="3" key="1">
    <citation type="submission" date="2023-08" db="EMBL/GenBank/DDBJ databases">
        <authorList>
            <person name="Chen Y."/>
            <person name="Shah S."/>
            <person name="Dougan E. K."/>
            <person name="Thang M."/>
            <person name="Chan C."/>
        </authorList>
    </citation>
    <scope>NUCLEOTIDE SEQUENCE</scope>
</reference>
<dbReference type="SUPFAM" id="SSF82549">
    <property type="entry name" value="DAK1/DegV-like"/>
    <property type="match status" value="1"/>
</dbReference>
<dbReference type="GO" id="GO:0004371">
    <property type="term" value="F:glycerone kinase activity"/>
    <property type="evidence" value="ECO:0007669"/>
    <property type="project" value="InterPro"/>
</dbReference>
<dbReference type="PANTHER" id="PTHR28629">
    <property type="entry name" value="TRIOKINASE/FMN CYCLASE"/>
    <property type="match status" value="1"/>
</dbReference>
<evidence type="ECO:0000313" key="4">
    <source>
        <dbReference type="Proteomes" id="UP001178507"/>
    </source>
</evidence>
<feature type="domain" description="DhaK" evidence="2">
    <location>
        <begin position="1"/>
        <end position="117"/>
    </location>
</feature>
<dbReference type="Proteomes" id="UP001178507">
    <property type="component" value="Unassembled WGS sequence"/>
</dbReference>
<dbReference type="PROSITE" id="PS51481">
    <property type="entry name" value="DHAK"/>
    <property type="match status" value="1"/>
</dbReference>
<evidence type="ECO:0000259" key="2">
    <source>
        <dbReference type="PROSITE" id="PS51481"/>
    </source>
</evidence>